<feature type="region of interest" description="Disordered" evidence="5">
    <location>
        <begin position="115"/>
        <end position="135"/>
    </location>
</feature>
<evidence type="ECO:0000313" key="8">
    <source>
        <dbReference type="Proteomes" id="UP001046870"/>
    </source>
</evidence>
<dbReference type="PANTHER" id="PTHR15535">
    <property type="entry name" value="TRANSMEMBRANE PROTEIN 2-RELATED"/>
    <property type="match status" value="1"/>
</dbReference>
<dbReference type="AlphaFoldDB" id="A0A9D3TF03"/>
<keyword evidence="3" id="KW-0732">Signal</keyword>
<dbReference type="Pfam" id="PF13330">
    <property type="entry name" value="Mucin2_WxxW"/>
    <property type="match status" value="1"/>
</dbReference>
<keyword evidence="2" id="KW-0964">Secreted</keyword>
<proteinExistence type="predicted"/>
<comment type="subcellular location">
    <subcellularLocation>
        <location evidence="1">Secreted</location>
    </subcellularLocation>
</comment>
<accession>A0A9D3TF03</accession>
<reference evidence="7" key="1">
    <citation type="submission" date="2021-01" db="EMBL/GenBank/DDBJ databases">
        <authorList>
            <person name="Zahm M."/>
            <person name="Roques C."/>
            <person name="Cabau C."/>
            <person name="Klopp C."/>
            <person name="Donnadieu C."/>
            <person name="Jouanno E."/>
            <person name="Lampietro C."/>
            <person name="Louis A."/>
            <person name="Herpin A."/>
            <person name="Echchiki A."/>
            <person name="Berthelot C."/>
            <person name="Parey E."/>
            <person name="Roest-Crollius H."/>
            <person name="Braasch I."/>
            <person name="Postlethwait J."/>
            <person name="Bobe J."/>
            <person name="Montfort J."/>
            <person name="Bouchez O."/>
            <person name="Begum T."/>
            <person name="Mejri S."/>
            <person name="Adams A."/>
            <person name="Chen W.-J."/>
            <person name="Guiguen Y."/>
        </authorList>
    </citation>
    <scope>NUCLEOTIDE SEQUENCE</scope>
    <source>
        <strain evidence="7">YG-15Mar2019-1</strain>
        <tissue evidence="7">Brain</tissue>
    </source>
</reference>
<evidence type="ECO:0000313" key="7">
    <source>
        <dbReference type="EMBL" id="KAG7473929.1"/>
    </source>
</evidence>
<name>A0A9D3TF03_MEGAT</name>
<dbReference type="InterPro" id="IPR052252">
    <property type="entry name" value="CEMIP/CEMIP2"/>
</dbReference>
<evidence type="ECO:0000256" key="5">
    <source>
        <dbReference type="SAM" id="MobiDB-lite"/>
    </source>
</evidence>
<evidence type="ECO:0000256" key="3">
    <source>
        <dbReference type="ARBA" id="ARBA00022729"/>
    </source>
</evidence>
<dbReference type="OrthoDB" id="10018712at2759"/>
<keyword evidence="4" id="KW-0325">Glycoprotein</keyword>
<evidence type="ECO:0000259" key="6">
    <source>
        <dbReference type="Pfam" id="PF13330"/>
    </source>
</evidence>
<dbReference type="PANTHER" id="PTHR15535:SF15">
    <property type="entry name" value="CELL MIGRATION-INDUCING AND HYALURONAN-BINDING PROTEIN"/>
    <property type="match status" value="1"/>
</dbReference>
<evidence type="ECO:0000256" key="2">
    <source>
        <dbReference type="ARBA" id="ARBA00022525"/>
    </source>
</evidence>
<evidence type="ECO:0000256" key="1">
    <source>
        <dbReference type="ARBA" id="ARBA00004613"/>
    </source>
</evidence>
<feature type="domain" description="WxxW" evidence="6">
    <location>
        <begin position="3"/>
        <end position="48"/>
    </location>
</feature>
<dbReference type="GO" id="GO:0005576">
    <property type="term" value="C:extracellular region"/>
    <property type="evidence" value="ECO:0007669"/>
    <property type="project" value="UniProtKB-SubCell"/>
</dbReference>
<comment type="caution">
    <text evidence="7">The sequence shown here is derived from an EMBL/GenBank/DDBJ whole genome shotgun (WGS) entry which is preliminary data.</text>
</comment>
<dbReference type="InterPro" id="IPR025155">
    <property type="entry name" value="WxxW_domain"/>
</dbReference>
<protein>
    <recommendedName>
        <fullName evidence="6">WxxW domain-containing protein</fullName>
    </recommendedName>
</protein>
<dbReference type="EMBL" id="JAFDVH010000007">
    <property type="protein sequence ID" value="KAG7473929.1"/>
    <property type="molecule type" value="Genomic_DNA"/>
</dbReference>
<sequence length="183" mass="20381">MQAETHDGVPSNETGEFFHKNDKIYSFVRLNKDQPDGVCHNYRVRFLCGKLVRPHASITIQTRSNSSILQLEDDAQSWWPGDKVVVASTDFSMHQAEEFQTLPCPSCATNQVKVQGSDPRRHKYQAEPGPQTSSILARRKNSLQHTGRPNAGSFIQALRRGLSDDHQPSGQLGSVVPCLCHSV</sequence>
<dbReference type="Proteomes" id="UP001046870">
    <property type="component" value="Chromosome 7"/>
</dbReference>
<evidence type="ECO:0000256" key="4">
    <source>
        <dbReference type="ARBA" id="ARBA00023180"/>
    </source>
</evidence>
<keyword evidence="8" id="KW-1185">Reference proteome</keyword>
<organism evidence="7 8">
    <name type="scientific">Megalops atlanticus</name>
    <name type="common">Tarpon</name>
    <name type="synonym">Clupea gigantea</name>
    <dbReference type="NCBI Taxonomy" id="7932"/>
    <lineage>
        <taxon>Eukaryota</taxon>
        <taxon>Metazoa</taxon>
        <taxon>Chordata</taxon>
        <taxon>Craniata</taxon>
        <taxon>Vertebrata</taxon>
        <taxon>Euteleostomi</taxon>
        <taxon>Actinopterygii</taxon>
        <taxon>Neopterygii</taxon>
        <taxon>Teleostei</taxon>
        <taxon>Elopiformes</taxon>
        <taxon>Megalopidae</taxon>
        <taxon>Megalops</taxon>
    </lineage>
</organism>
<gene>
    <name evidence="7" type="ORF">MATL_G00101050</name>
</gene>